<dbReference type="GO" id="GO:0004096">
    <property type="term" value="F:catalase activity"/>
    <property type="evidence" value="ECO:0007669"/>
    <property type="project" value="UniProtKB-EC"/>
</dbReference>
<keyword evidence="7 13" id="KW-0560">Oxidoreductase</keyword>
<dbReference type="Pfam" id="PF06628">
    <property type="entry name" value="Catalase-rel"/>
    <property type="match status" value="1"/>
</dbReference>
<proteinExistence type="inferred from homology"/>
<evidence type="ECO:0000313" key="16">
    <source>
        <dbReference type="EMBL" id="EYE93772.1"/>
    </source>
</evidence>
<feature type="domain" description="Catalase core" evidence="15">
    <location>
        <begin position="8"/>
        <end position="396"/>
    </location>
</feature>
<evidence type="ECO:0000256" key="14">
    <source>
        <dbReference type="RuleBase" id="RU004142"/>
    </source>
</evidence>
<dbReference type="PROSITE" id="PS00438">
    <property type="entry name" value="CATALASE_2"/>
    <property type="match status" value="1"/>
</dbReference>
<evidence type="ECO:0000256" key="9">
    <source>
        <dbReference type="ARBA" id="ARBA00023324"/>
    </source>
</evidence>
<evidence type="ECO:0000256" key="13">
    <source>
        <dbReference type="RuleBase" id="RU000498"/>
    </source>
</evidence>
<feature type="active site" evidence="11">
    <location>
        <position position="131"/>
    </location>
</feature>
<dbReference type="FunFam" id="2.40.180.10:FF:000001">
    <property type="entry name" value="Catalase"/>
    <property type="match status" value="1"/>
</dbReference>
<dbReference type="Proteomes" id="UP000019804">
    <property type="component" value="Unassembled WGS sequence"/>
</dbReference>
<dbReference type="Pfam" id="PF00199">
    <property type="entry name" value="Catalase"/>
    <property type="match status" value="1"/>
</dbReference>
<dbReference type="GeneID" id="63700634"/>
<dbReference type="PROSITE" id="PS51402">
    <property type="entry name" value="CATALASE_3"/>
    <property type="match status" value="1"/>
</dbReference>
<dbReference type="GO" id="GO:0046872">
    <property type="term" value="F:metal ion binding"/>
    <property type="evidence" value="ECO:0007669"/>
    <property type="project" value="UniProtKB-KW"/>
</dbReference>
<accession>A0A017SA09</accession>
<comment type="similarity">
    <text evidence="2 13">Belongs to the catalase family.</text>
</comment>
<dbReference type="InterPro" id="IPR024708">
    <property type="entry name" value="Catalase_AS"/>
</dbReference>
<dbReference type="GO" id="GO:0005739">
    <property type="term" value="C:mitochondrion"/>
    <property type="evidence" value="ECO:0007669"/>
    <property type="project" value="TreeGrafter"/>
</dbReference>
<organism evidence="16 17">
    <name type="scientific">Aspergillus ruber (strain CBS 135680)</name>
    <dbReference type="NCBI Taxonomy" id="1388766"/>
    <lineage>
        <taxon>Eukaryota</taxon>
        <taxon>Fungi</taxon>
        <taxon>Dikarya</taxon>
        <taxon>Ascomycota</taxon>
        <taxon>Pezizomycotina</taxon>
        <taxon>Eurotiomycetes</taxon>
        <taxon>Eurotiomycetidae</taxon>
        <taxon>Eurotiales</taxon>
        <taxon>Aspergillaceae</taxon>
        <taxon>Aspergillus</taxon>
        <taxon>Aspergillus subgen. Aspergillus</taxon>
    </lineage>
</organism>
<evidence type="ECO:0000256" key="3">
    <source>
        <dbReference type="ARBA" id="ARBA00022559"/>
    </source>
</evidence>
<dbReference type="PRINTS" id="PR00067">
    <property type="entry name" value="CATALASE"/>
</dbReference>
<evidence type="ECO:0000256" key="5">
    <source>
        <dbReference type="ARBA" id="ARBA00022617"/>
    </source>
</evidence>
<dbReference type="SUPFAM" id="SSF56634">
    <property type="entry name" value="Heme-dependent catalase-like"/>
    <property type="match status" value="1"/>
</dbReference>
<dbReference type="InterPro" id="IPR002226">
    <property type="entry name" value="Catalase_haem_BS"/>
</dbReference>
<dbReference type="Gene3D" id="2.40.180.10">
    <property type="entry name" value="Catalase core domain"/>
    <property type="match status" value="1"/>
</dbReference>
<dbReference type="GO" id="GO:0020037">
    <property type="term" value="F:heme binding"/>
    <property type="evidence" value="ECO:0007669"/>
    <property type="project" value="InterPro"/>
</dbReference>
<keyword evidence="3 13" id="KW-0575">Peroxidase</keyword>
<evidence type="ECO:0000256" key="8">
    <source>
        <dbReference type="ARBA" id="ARBA00023004"/>
    </source>
</evidence>
<sequence>MKPAPTFTLGEGQPLSDPAVSTTLPTFGGGGLVPLQDTLLLETLAHFNRERIPERVVHAKAAGAWGEFEVTNDISHLTGAKFLQGIGKKTPVLCRISTTGGEKGSPDTVRDIRGFSVKFYTEEGNHDIVGNHVPVFFVRDPVKFPSVNRSHKKHPQSNTPDGNMFWDFHVHNPESVHALVHLFGSRGIPASVRRITGFGVHTFKLVAPDGSFKYCKFHLRPLQGVDNVSSNEATRLAGVNPDFHTQELFHGISRGDYPSWGLYIQVMDPEQAERHGLAMFDITKIWRHKDFPLIPVGKMTLNKNPTNYFAEIEQAAFSPSNMVPGITSSPDPMLQARMFAYPDAQRYRLGANYQHLPPNKPIAPVNAPYQRDGAATITSNYGVAPSYVRNGSMPHGIRRESVSTAQAVRHNEWLRGGASLGLNEIPDTEDDYLQPRELWRRVFDDAERRLWVSNVAGSLEGVSDDLKRGVIEMFGRVDSEMGSMLVAEVKETARL</sequence>
<keyword evidence="9 13" id="KW-0376">Hydrogen peroxide</keyword>
<evidence type="ECO:0000256" key="7">
    <source>
        <dbReference type="ARBA" id="ARBA00023002"/>
    </source>
</evidence>
<dbReference type="InterPro" id="IPR020835">
    <property type="entry name" value="Catalase_sf"/>
</dbReference>
<dbReference type="SMART" id="SM01060">
    <property type="entry name" value="Catalase"/>
    <property type="match status" value="1"/>
</dbReference>
<keyword evidence="5 12" id="KW-0349">Heme</keyword>
<name>A0A017SA09_ASPRC</name>
<dbReference type="EC" id="1.11.1.6" evidence="13"/>
<gene>
    <name evidence="16" type="ORF">EURHEDRAFT_481565</name>
</gene>
<dbReference type="CDD" id="cd08157">
    <property type="entry name" value="catalase_fungal"/>
    <property type="match status" value="1"/>
</dbReference>
<dbReference type="AlphaFoldDB" id="A0A017SA09"/>
<evidence type="ECO:0000259" key="15">
    <source>
        <dbReference type="SMART" id="SM01060"/>
    </source>
</evidence>
<dbReference type="STRING" id="1388766.A0A017SA09"/>
<evidence type="ECO:0000256" key="4">
    <source>
        <dbReference type="ARBA" id="ARBA00022589"/>
    </source>
</evidence>
<dbReference type="InterPro" id="IPR024711">
    <property type="entry name" value="Catalase_clade1/3"/>
</dbReference>
<keyword evidence="8 12" id="KW-0408">Iron</keyword>
<keyword evidence="6 12" id="KW-0479">Metal-binding</keyword>
<evidence type="ECO:0000256" key="2">
    <source>
        <dbReference type="ARBA" id="ARBA00005329"/>
    </source>
</evidence>
<dbReference type="GO" id="GO:0005777">
    <property type="term" value="C:peroxisome"/>
    <property type="evidence" value="ECO:0007669"/>
    <property type="project" value="TreeGrafter"/>
</dbReference>
<dbReference type="EMBL" id="KK088429">
    <property type="protein sequence ID" value="EYE93772.1"/>
    <property type="molecule type" value="Genomic_DNA"/>
</dbReference>
<dbReference type="PANTHER" id="PTHR11465">
    <property type="entry name" value="CATALASE"/>
    <property type="match status" value="1"/>
</dbReference>
<feature type="binding site" description="axial binding residue" evidence="12">
    <location>
        <position position="341"/>
    </location>
    <ligand>
        <name>heme</name>
        <dbReference type="ChEBI" id="CHEBI:30413"/>
    </ligand>
    <ligandPart>
        <name>Fe</name>
        <dbReference type="ChEBI" id="CHEBI:18248"/>
    </ligandPart>
</feature>
<dbReference type="InterPro" id="IPR018028">
    <property type="entry name" value="Catalase"/>
</dbReference>
<evidence type="ECO:0000313" key="17">
    <source>
        <dbReference type="Proteomes" id="UP000019804"/>
    </source>
</evidence>
<comment type="catalytic activity">
    <reaction evidence="13">
        <text>2 H2O2 = O2 + 2 H2O</text>
        <dbReference type="Rhea" id="RHEA:20309"/>
        <dbReference type="ChEBI" id="CHEBI:15377"/>
        <dbReference type="ChEBI" id="CHEBI:15379"/>
        <dbReference type="ChEBI" id="CHEBI:16240"/>
        <dbReference type="EC" id="1.11.1.6"/>
    </reaction>
</comment>
<dbReference type="PANTHER" id="PTHR11465:SF26">
    <property type="entry name" value="CATALASE 2"/>
    <property type="match status" value="1"/>
</dbReference>
<dbReference type="OrthoDB" id="6880011at2759"/>
<dbReference type="PIRSF" id="PIRSF038928">
    <property type="entry name" value="Catalase_clade1-3"/>
    <property type="match status" value="1"/>
</dbReference>
<dbReference type="RefSeq" id="XP_040637460.1">
    <property type="nucleotide sequence ID" value="XM_040785510.1"/>
</dbReference>
<evidence type="ECO:0000256" key="12">
    <source>
        <dbReference type="PIRSR" id="PIRSR038928-2"/>
    </source>
</evidence>
<keyword evidence="4" id="KW-0017">Alkaloid metabolism</keyword>
<dbReference type="InterPro" id="IPR011614">
    <property type="entry name" value="Catalase_core"/>
</dbReference>
<dbReference type="PROSITE" id="PS00437">
    <property type="entry name" value="CATALASE_1"/>
    <property type="match status" value="1"/>
</dbReference>
<dbReference type="GO" id="GO:0042542">
    <property type="term" value="P:response to hydrogen peroxide"/>
    <property type="evidence" value="ECO:0007669"/>
    <property type="project" value="TreeGrafter"/>
</dbReference>
<feature type="active site" evidence="11">
    <location>
        <position position="58"/>
    </location>
</feature>
<dbReference type="HOGENOM" id="CLU_010645_2_0_1"/>
<protein>
    <recommendedName>
        <fullName evidence="13">Catalase</fullName>
        <ecNumber evidence="13">1.11.1.6</ecNumber>
    </recommendedName>
</protein>
<dbReference type="GO" id="GO:0042744">
    <property type="term" value="P:hydrogen peroxide catabolic process"/>
    <property type="evidence" value="ECO:0007669"/>
    <property type="project" value="UniProtKB-KW"/>
</dbReference>
<comment type="function">
    <text evidence="10 14">Catalyzes the degradation of hydrogen peroxide (H(2)O(2)) generated by peroxisomal oxidases to water and oxygen, thereby protecting cells from the toxic effects of hydrogen peroxide.</text>
</comment>
<comment type="cofactor">
    <cofactor evidence="12">
        <name>heme</name>
        <dbReference type="ChEBI" id="CHEBI:30413"/>
    </cofactor>
</comment>
<reference evidence="17" key="1">
    <citation type="journal article" date="2014" name="Nat. Commun.">
        <title>Genomic adaptations of the halophilic Dead Sea filamentous fungus Eurotium rubrum.</title>
        <authorList>
            <person name="Kis-Papo T."/>
            <person name="Weig A.R."/>
            <person name="Riley R."/>
            <person name="Persoh D."/>
            <person name="Salamov A."/>
            <person name="Sun H."/>
            <person name="Lipzen A."/>
            <person name="Wasser S.P."/>
            <person name="Rambold G."/>
            <person name="Grigoriev I.V."/>
            <person name="Nevo E."/>
        </authorList>
    </citation>
    <scope>NUCLEOTIDE SEQUENCE [LARGE SCALE GENOMIC DNA]</scope>
    <source>
        <strain evidence="17">CBS 135680</strain>
    </source>
</reference>
<evidence type="ECO:0000256" key="10">
    <source>
        <dbReference type="ARBA" id="ARBA00044729"/>
    </source>
</evidence>
<evidence type="ECO:0000256" key="1">
    <source>
        <dbReference type="ARBA" id="ARBA00004913"/>
    </source>
</evidence>
<dbReference type="InterPro" id="IPR010582">
    <property type="entry name" value="Catalase_immune_responsive"/>
</dbReference>
<evidence type="ECO:0000256" key="11">
    <source>
        <dbReference type="PIRSR" id="PIRSR038928-1"/>
    </source>
</evidence>
<keyword evidence="17" id="KW-1185">Reference proteome</keyword>
<comment type="pathway">
    <text evidence="1">Alkaloid biosynthesis.</text>
</comment>
<evidence type="ECO:0000256" key="6">
    <source>
        <dbReference type="ARBA" id="ARBA00022723"/>
    </source>
</evidence>
<dbReference type="GO" id="GO:0009820">
    <property type="term" value="P:alkaloid metabolic process"/>
    <property type="evidence" value="ECO:0007669"/>
    <property type="project" value="UniProtKB-KW"/>
</dbReference>